<dbReference type="OrthoDB" id="567086at2759"/>
<dbReference type="EMBL" id="MUJZ01024217">
    <property type="protein sequence ID" value="OTF79217.1"/>
    <property type="molecule type" value="Genomic_DNA"/>
</dbReference>
<feature type="domain" description="Deoxynucleoside kinase" evidence="4">
    <location>
        <begin position="11"/>
        <end position="284"/>
    </location>
</feature>
<feature type="binding site" evidence="3">
    <location>
        <begin position="15"/>
        <end position="23"/>
    </location>
    <ligand>
        <name>ATP</name>
        <dbReference type="ChEBI" id="CHEBI:30616"/>
    </ligand>
</feature>
<dbReference type="AlphaFoldDB" id="A0A1Y3BGC5"/>
<dbReference type="SUPFAM" id="SSF52540">
    <property type="entry name" value="P-loop containing nucleoside triphosphate hydrolases"/>
    <property type="match status" value="1"/>
</dbReference>
<reference evidence="5 6" key="1">
    <citation type="submission" date="2017-03" db="EMBL/GenBank/DDBJ databases">
        <title>Genome Survey of Euroglyphus maynei.</title>
        <authorList>
            <person name="Arlian L.G."/>
            <person name="Morgan M.S."/>
            <person name="Rider S.D."/>
        </authorList>
    </citation>
    <scope>NUCLEOTIDE SEQUENCE [LARGE SCALE GENOMIC DNA]</scope>
    <source>
        <strain evidence="5">Arlian Lab</strain>
        <tissue evidence="5">Whole body</tissue>
    </source>
</reference>
<gene>
    <name evidence="5" type="ORF">BLA29_000763</name>
</gene>
<dbReference type="PANTHER" id="PTHR10513:SF24">
    <property type="entry name" value="THYMIDINE KINASE 2, MITOCHONDRIAL"/>
    <property type="match status" value="1"/>
</dbReference>
<proteinExistence type="inferred from homology"/>
<dbReference type="InterPro" id="IPR031314">
    <property type="entry name" value="DNK_dom"/>
</dbReference>
<evidence type="ECO:0000256" key="2">
    <source>
        <dbReference type="PIRSR" id="PIRSR000705-1"/>
    </source>
</evidence>
<dbReference type="PANTHER" id="PTHR10513">
    <property type="entry name" value="DEOXYNUCLEOSIDE KINASE"/>
    <property type="match status" value="1"/>
</dbReference>
<dbReference type="InterPro" id="IPR050566">
    <property type="entry name" value="Deoxyribonucleoside_kinase"/>
</dbReference>
<evidence type="ECO:0000313" key="5">
    <source>
        <dbReference type="EMBL" id="OTF79217.1"/>
    </source>
</evidence>
<feature type="binding site" evidence="3">
    <location>
        <begin position="213"/>
        <end position="217"/>
    </location>
    <ligand>
        <name>ATP</name>
        <dbReference type="ChEBI" id="CHEBI:30616"/>
    </ligand>
</feature>
<feature type="active site" description="Proton acceptor" evidence="2">
    <location>
        <position position="143"/>
    </location>
</feature>
<dbReference type="GO" id="GO:0005739">
    <property type="term" value="C:mitochondrion"/>
    <property type="evidence" value="ECO:0007669"/>
    <property type="project" value="TreeGrafter"/>
</dbReference>
<dbReference type="InterPro" id="IPR002624">
    <property type="entry name" value="DCK/DGK"/>
</dbReference>
<organism evidence="5 6">
    <name type="scientific">Euroglyphus maynei</name>
    <name type="common">Mayne's house dust mite</name>
    <dbReference type="NCBI Taxonomy" id="6958"/>
    <lineage>
        <taxon>Eukaryota</taxon>
        <taxon>Metazoa</taxon>
        <taxon>Ecdysozoa</taxon>
        <taxon>Arthropoda</taxon>
        <taxon>Chelicerata</taxon>
        <taxon>Arachnida</taxon>
        <taxon>Acari</taxon>
        <taxon>Acariformes</taxon>
        <taxon>Sarcoptiformes</taxon>
        <taxon>Astigmata</taxon>
        <taxon>Psoroptidia</taxon>
        <taxon>Analgoidea</taxon>
        <taxon>Pyroglyphidae</taxon>
        <taxon>Pyroglyphinae</taxon>
        <taxon>Euroglyphus</taxon>
    </lineage>
</organism>
<comment type="similarity">
    <text evidence="1">Belongs to the DCK/DGK family.</text>
</comment>
<dbReference type="GO" id="GO:0005524">
    <property type="term" value="F:ATP binding"/>
    <property type="evidence" value="ECO:0007669"/>
    <property type="project" value="UniProtKB-KW"/>
</dbReference>
<dbReference type="Proteomes" id="UP000194236">
    <property type="component" value="Unassembled WGS sequence"/>
</dbReference>
<dbReference type="PIRSF" id="PIRSF000705">
    <property type="entry name" value="DNK"/>
    <property type="match status" value="1"/>
</dbReference>
<evidence type="ECO:0000259" key="4">
    <source>
        <dbReference type="Pfam" id="PF01712"/>
    </source>
</evidence>
<evidence type="ECO:0000313" key="6">
    <source>
        <dbReference type="Proteomes" id="UP000194236"/>
    </source>
</evidence>
<evidence type="ECO:0000256" key="1">
    <source>
        <dbReference type="ARBA" id="ARBA00007420"/>
    </source>
</evidence>
<dbReference type="Pfam" id="PF01712">
    <property type="entry name" value="dNK"/>
    <property type="match status" value="1"/>
</dbReference>
<dbReference type="Gene3D" id="3.40.50.300">
    <property type="entry name" value="P-loop containing nucleotide triphosphate hydrolases"/>
    <property type="match status" value="1"/>
</dbReference>
<keyword evidence="6" id="KW-1185">Reference proteome</keyword>
<evidence type="ECO:0000256" key="3">
    <source>
        <dbReference type="PIRSR" id="PIRSR000705-3"/>
    </source>
</evidence>
<dbReference type="InterPro" id="IPR027417">
    <property type="entry name" value="P-loop_NTPase"/>
</dbReference>
<sequence length="296" mass="35722">MNQNIGRFYRICLEGNIGCGKSSLLCRLIDQFGHHHLNDSIDHHKQLNEMDQVSIDFDSNISMIITPEPIKLWTNIPFSNAKENLKKHDNLLQKMYNDPKRWAFTFEHYCQLTRFNQMSKIFNQVEQNGKALKKEKFFIHLMERSIYSNRFGFVENFAQSYRKNFQNPFDSDKLSPVEYQILDQYFDHLRRKPETMVDLFVYLRTDPEVVRKRIRKRSRREEDPISIEYLTEIHKLHEKMFIEKPEAMWNRINCSTKNIQTVICIDGNRSFDIVYEDFIDNIRKWFQMINTDVKQK</sequence>
<protein>
    <recommendedName>
        <fullName evidence="4">Deoxynucleoside kinase domain-containing protein</fullName>
    </recommendedName>
</protein>
<keyword evidence="3" id="KW-0067">ATP-binding</keyword>
<dbReference type="GO" id="GO:0019136">
    <property type="term" value="F:deoxynucleoside kinase activity"/>
    <property type="evidence" value="ECO:0007669"/>
    <property type="project" value="InterPro"/>
</dbReference>
<keyword evidence="3" id="KW-0547">Nucleotide-binding</keyword>
<accession>A0A1Y3BGC5</accession>
<name>A0A1Y3BGC5_EURMA</name>
<comment type="caution">
    <text evidence="5">The sequence shown here is derived from an EMBL/GenBank/DDBJ whole genome shotgun (WGS) entry which is preliminary data.</text>
</comment>